<proteinExistence type="predicted"/>
<evidence type="ECO:0000313" key="1">
    <source>
        <dbReference type="EMBL" id="CAH6720921.1"/>
    </source>
</evidence>
<accession>A0ACA9Y7R1</accession>
<name>A0ACA9Y7R1_9ASCO</name>
<gene>
    <name evidence="1" type="ORF">CLIB1444_04S10924</name>
</gene>
<comment type="caution">
    <text evidence="1">The sequence shown here is derived from an EMBL/GenBank/DDBJ whole genome shotgun (WGS) entry which is preliminary data.</text>
</comment>
<reference evidence="1" key="1">
    <citation type="submission" date="2022-06" db="EMBL/GenBank/DDBJ databases">
        <authorList>
            <person name="Legras J.-L."/>
            <person name="Devillers H."/>
            <person name="Grondin C."/>
        </authorList>
    </citation>
    <scope>NUCLEOTIDE SEQUENCE</scope>
    <source>
        <strain evidence="1">CLIB 1444</strain>
    </source>
</reference>
<organism evidence="1 2">
    <name type="scientific">[Candida] jaroonii</name>
    <dbReference type="NCBI Taxonomy" id="467808"/>
    <lineage>
        <taxon>Eukaryota</taxon>
        <taxon>Fungi</taxon>
        <taxon>Dikarya</taxon>
        <taxon>Ascomycota</taxon>
        <taxon>Saccharomycotina</taxon>
        <taxon>Pichiomycetes</taxon>
        <taxon>Debaryomycetaceae</taxon>
        <taxon>Yamadazyma</taxon>
    </lineage>
</organism>
<keyword evidence="2" id="KW-1185">Reference proteome</keyword>
<evidence type="ECO:0000313" key="2">
    <source>
        <dbReference type="Proteomes" id="UP001152531"/>
    </source>
</evidence>
<dbReference type="Proteomes" id="UP001152531">
    <property type="component" value="Unassembled WGS sequence"/>
</dbReference>
<sequence length="300" mass="33467">MNHNYTDPDIDDFIIPDEEPVNNSYHQSSQPPPPPTNTSTNSNTGFLPWTKVDLSSTFTPFTSSKAFTDNNTVREHQYSGGDTLDEPVLTTLSRDLLRIWKRLTIVIWPHQLAKLASKQQGILIDFANSNGINLPESIRNRRISVSNNDEDEAQSTIDFNNLDWDLWGPLIFSLFYSVVLGMSSKTNTNSVFSGSFSFIWIFFIVIGLNIQLLGGNISFMSAISAVGYSMFPLTVGELICSLFIGWKFLRLIIMAVLCIWSIYSGVLSLKCSGVLPGRVLLAVYPVGLMYSVLSWLSVIT</sequence>
<protein>
    <submittedName>
        <fullName evidence="1">Uncharacterized protein</fullName>
    </submittedName>
</protein>
<dbReference type="EMBL" id="CALSDN010000004">
    <property type="protein sequence ID" value="CAH6720921.1"/>
    <property type="molecule type" value="Genomic_DNA"/>
</dbReference>